<comment type="caution">
    <text evidence="1">The sequence shown here is derived from an EMBL/GenBank/DDBJ whole genome shotgun (WGS) entry which is preliminary data.</text>
</comment>
<name>A0A0L7LBD5_OPEBR</name>
<reference evidence="1 2" key="1">
    <citation type="journal article" date="2015" name="Genome Biol. Evol.">
        <title>The genome of winter moth (Operophtera brumata) provides a genomic perspective on sexual dimorphism and phenology.</title>
        <authorList>
            <person name="Derks M.F."/>
            <person name="Smit S."/>
            <person name="Salis L."/>
            <person name="Schijlen E."/>
            <person name="Bossers A."/>
            <person name="Mateman C."/>
            <person name="Pijl A.S."/>
            <person name="de Ridder D."/>
            <person name="Groenen M.A."/>
            <person name="Visser M.E."/>
            <person name="Megens H.J."/>
        </authorList>
    </citation>
    <scope>NUCLEOTIDE SEQUENCE [LARGE SCALE GENOMIC DNA]</scope>
    <source>
        <strain evidence="1">WM2013NL</strain>
        <tissue evidence="1">Head and thorax</tissue>
    </source>
</reference>
<organism evidence="1 2">
    <name type="scientific">Operophtera brumata</name>
    <name type="common">Winter moth</name>
    <name type="synonym">Phalaena brumata</name>
    <dbReference type="NCBI Taxonomy" id="104452"/>
    <lineage>
        <taxon>Eukaryota</taxon>
        <taxon>Metazoa</taxon>
        <taxon>Ecdysozoa</taxon>
        <taxon>Arthropoda</taxon>
        <taxon>Hexapoda</taxon>
        <taxon>Insecta</taxon>
        <taxon>Pterygota</taxon>
        <taxon>Neoptera</taxon>
        <taxon>Endopterygota</taxon>
        <taxon>Lepidoptera</taxon>
        <taxon>Glossata</taxon>
        <taxon>Ditrysia</taxon>
        <taxon>Geometroidea</taxon>
        <taxon>Geometridae</taxon>
        <taxon>Larentiinae</taxon>
        <taxon>Operophtera</taxon>
    </lineage>
</organism>
<accession>A0A0L7LBD5</accession>
<dbReference type="InterPro" id="IPR000408">
    <property type="entry name" value="Reg_chr_condens"/>
</dbReference>
<dbReference type="Gene3D" id="2.130.10.30">
    <property type="entry name" value="Regulator of chromosome condensation 1/beta-lactamase-inhibitor protein II"/>
    <property type="match status" value="1"/>
</dbReference>
<dbReference type="Pfam" id="PF00415">
    <property type="entry name" value="RCC1"/>
    <property type="match status" value="1"/>
</dbReference>
<dbReference type="STRING" id="104452.A0A0L7LBD5"/>
<gene>
    <name evidence="1" type="ORF">OBRU01_12070</name>
</gene>
<dbReference type="InterPro" id="IPR009091">
    <property type="entry name" value="RCC1/BLIP-II"/>
</dbReference>
<protein>
    <submittedName>
        <fullName evidence="1">Regulator of chromosome condensation (RCC1) repeat protein</fullName>
    </submittedName>
</protein>
<dbReference type="Proteomes" id="UP000037510">
    <property type="component" value="Unassembled WGS sequence"/>
</dbReference>
<evidence type="ECO:0000313" key="1">
    <source>
        <dbReference type="EMBL" id="KOB72699.1"/>
    </source>
</evidence>
<dbReference type="SUPFAM" id="SSF50985">
    <property type="entry name" value="RCC1/BLIP-II"/>
    <property type="match status" value="1"/>
</dbReference>
<dbReference type="AlphaFoldDB" id="A0A0L7LBD5"/>
<proteinExistence type="predicted"/>
<dbReference type="EMBL" id="JTDY01001859">
    <property type="protein sequence ID" value="KOB72699.1"/>
    <property type="molecule type" value="Genomic_DNA"/>
</dbReference>
<sequence length="91" mass="10106">MIAGLVSWDLVAKRESNSSMRPHPNLYTFHKFTDRRYRFIASHCSAGHSVLISSTGEAYSFVYACGDNKSGQCGIGSTKAQLLKPTRIRHS</sequence>
<evidence type="ECO:0000313" key="2">
    <source>
        <dbReference type="Proteomes" id="UP000037510"/>
    </source>
</evidence>
<keyword evidence="2" id="KW-1185">Reference proteome</keyword>